<sequence>MAEERDQVTRPVGSLLAPDQPVAASLAATELDDVDVPRRVTTADLGPGVTGDRIDATIPPGVTAASGTGAFATPSSDDPDVIREQIERTREDMSQTINELQERLSPQHLAQQARESVREATVGRVQQLVGSAGDTATQVARRAQEAAGPMVEQVRERPVPIVLAGAGVVLAWWLMRRASSRQTWSSEDMYNWDDDPMSTSGYRRDQASLDYNDDRNGGRWQDGGWMRLLRDNPLPASIAAASIGYMLWNRRSSVMADDYRVRSEAYAGYDDEDISGASTTERVSDAARDLGRQAREKATALGEQARERATALGEQAREKASALGEQARDKASALGETAREKASALGEQVSGTVRSARLRAGQVSRQTSTQFDHWLQENPLAVGIAAVAAGAVVGLTMPRTRAENQVMGASRDALIDRASDSAQQLKDQVREKVQEVADDLTSTTSSTPSSPTGVQGV</sequence>
<dbReference type="InterPro" id="IPR022062">
    <property type="entry name" value="DUF3618"/>
</dbReference>
<organism evidence="2 3">
    <name type="scientific">Luteitalea pratensis</name>
    <dbReference type="NCBI Taxonomy" id="1855912"/>
    <lineage>
        <taxon>Bacteria</taxon>
        <taxon>Pseudomonadati</taxon>
        <taxon>Acidobacteriota</taxon>
        <taxon>Vicinamibacteria</taxon>
        <taxon>Vicinamibacterales</taxon>
        <taxon>Vicinamibacteraceae</taxon>
        <taxon>Luteitalea</taxon>
    </lineage>
</organism>
<dbReference type="KEGG" id="abac:LuPra_03883"/>
<reference evidence="2 3" key="1">
    <citation type="journal article" date="2016" name="Genome Announc.">
        <title>First Complete Genome Sequence of a Subdivision 6 Acidobacterium Strain.</title>
        <authorList>
            <person name="Huang S."/>
            <person name="Vieira S."/>
            <person name="Bunk B."/>
            <person name="Riedel T."/>
            <person name="Sproer C."/>
            <person name="Overmann J."/>
        </authorList>
    </citation>
    <scope>NUCLEOTIDE SEQUENCE [LARGE SCALE GENOMIC DNA]</scope>
    <source>
        <strain evidence="3">DSM 100886 HEG_-6_39</strain>
    </source>
</reference>
<keyword evidence="3" id="KW-1185">Reference proteome</keyword>
<feature type="compositionally biased region" description="Basic and acidic residues" evidence="1">
    <location>
        <begin position="312"/>
        <end position="342"/>
    </location>
</feature>
<evidence type="ECO:0000313" key="3">
    <source>
        <dbReference type="Proteomes" id="UP000076079"/>
    </source>
</evidence>
<accession>A0A143PPY1</accession>
<name>A0A143PPY1_LUTPR</name>
<feature type="compositionally biased region" description="Low complexity" evidence="1">
    <location>
        <begin position="441"/>
        <end position="457"/>
    </location>
</feature>
<dbReference type="Gene3D" id="1.20.120.20">
    <property type="entry name" value="Apolipoprotein"/>
    <property type="match status" value="1"/>
</dbReference>
<feature type="region of interest" description="Disordered" evidence="1">
    <location>
        <begin position="418"/>
        <end position="457"/>
    </location>
</feature>
<gene>
    <name evidence="2" type="ORF">LuPra_03883</name>
</gene>
<proteinExistence type="predicted"/>
<evidence type="ECO:0000313" key="2">
    <source>
        <dbReference type="EMBL" id="AMY10645.1"/>
    </source>
</evidence>
<dbReference type="Pfam" id="PF12277">
    <property type="entry name" value="DUF3618"/>
    <property type="match status" value="1"/>
</dbReference>
<dbReference type="PANTHER" id="PTHR47372">
    <property type="entry name" value="DAUER UP-REGULATED-RELATED"/>
    <property type="match status" value="1"/>
</dbReference>
<dbReference type="AlphaFoldDB" id="A0A143PPY1"/>
<dbReference type="OrthoDB" id="6065071at2"/>
<protein>
    <recommendedName>
        <fullName evidence="4">DUF3618 domain-containing protein</fullName>
    </recommendedName>
</protein>
<feature type="region of interest" description="Disordered" evidence="1">
    <location>
        <begin position="42"/>
        <end position="78"/>
    </location>
</feature>
<dbReference type="EMBL" id="CP015136">
    <property type="protein sequence ID" value="AMY10645.1"/>
    <property type="molecule type" value="Genomic_DNA"/>
</dbReference>
<dbReference type="PANTHER" id="PTHR47372:SF11">
    <property type="entry name" value="RE19971P"/>
    <property type="match status" value="1"/>
</dbReference>
<feature type="region of interest" description="Disordered" evidence="1">
    <location>
        <begin position="312"/>
        <end position="348"/>
    </location>
</feature>
<dbReference type="STRING" id="1855912.LuPra_03883"/>
<dbReference type="Proteomes" id="UP000076079">
    <property type="component" value="Chromosome"/>
</dbReference>
<evidence type="ECO:0008006" key="4">
    <source>
        <dbReference type="Google" id="ProtNLM"/>
    </source>
</evidence>
<dbReference type="RefSeq" id="WP_110172260.1">
    <property type="nucleotide sequence ID" value="NZ_CP015136.1"/>
</dbReference>
<reference evidence="3" key="2">
    <citation type="submission" date="2016-04" db="EMBL/GenBank/DDBJ databases">
        <title>First Complete Genome Sequence of a Subdivision 6 Acidobacterium.</title>
        <authorList>
            <person name="Huang S."/>
            <person name="Vieira S."/>
            <person name="Bunk B."/>
            <person name="Riedel T."/>
            <person name="Sproeer C."/>
            <person name="Overmann J."/>
        </authorList>
    </citation>
    <scope>NUCLEOTIDE SEQUENCE [LARGE SCALE GENOMIC DNA]</scope>
    <source>
        <strain evidence="3">DSM 100886 HEG_-6_39</strain>
    </source>
</reference>
<evidence type="ECO:0000256" key="1">
    <source>
        <dbReference type="SAM" id="MobiDB-lite"/>
    </source>
</evidence>